<keyword evidence="9" id="KW-0249">Electron transport</keyword>
<comment type="similarity">
    <text evidence="2 9">Belongs to the complex I subunit 3 family.</text>
</comment>
<dbReference type="GO" id="GO:0008137">
    <property type="term" value="F:NADH dehydrogenase (ubiquinone) activity"/>
    <property type="evidence" value="ECO:0007669"/>
    <property type="project" value="UniProtKB-UniRule"/>
</dbReference>
<protein>
    <recommendedName>
        <fullName evidence="3 9">NADH-ubiquinone oxidoreductase chain 3</fullName>
        <ecNumber evidence="9">7.1.1.2</ecNumber>
    </recommendedName>
</protein>
<dbReference type="GO" id="GO:0031966">
    <property type="term" value="C:mitochondrial membrane"/>
    <property type="evidence" value="ECO:0007669"/>
    <property type="project" value="UniProtKB-SubCell"/>
</dbReference>
<evidence type="ECO:0000256" key="6">
    <source>
        <dbReference type="ARBA" id="ARBA00022989"/>
    </source>
</evidence>
<dbReference type="EMBL" id="KR270640">
    <property type="protein sequence ID" value="ALJ93707.1"/>
    <property type="molecule type" value="Genomic_DNA"/>
</dbReference>
<keyword evidence="5 9" id="KW-0812">Transmembrane</keyword>
<organism evidence="10">
    <name type="scientific">Telenomus dignus</name>
    <dbReference type="NCBI Taxonomy" id="1738631"/>
    <lineage>
        <taxon>Eukaryota</taxon>
        <taxon>Metazoa</taxon>
        <taxon>Ecdysozoa</taxon>
        <taxon>Arthropoda</taxon>
        <taxon>Hexapoda</taxon>
        <taxon>Insecta</taxon>
        <taxon>Pterygota</taxon>
        <taxon>Neoptera</taxon>
        <taxon>Endopterygota</taxon>
        <taxon>Hymenoptera</taxon>
        <taxon>Apocrita</taxon>
        <taxon>Proctotrupomorpha</taxon>
        <taxon>Platygastroidea</taxon>
        <taxon>Scelionidae</taxon>
        <taxon>Telenominae</taxon>
        <taxon>Telenomus</taxon>
    </lineage>
</organism>
<comment type="subcellular location">
    <subcellularLocation>
        <location evidence="1">Membrane</location>
    </subcellularLocation>
    <subcellularLocation>
        <location evidence="9">Mitochondrion membrane</location>
        <topology evidence="9">Multi-pass membrane protein</topology>
    </subcellularLocation>
</comment>
<feature type="transmembrane region" description="Helical" evidence="9">
    <location>
        <begin position="90"/>
        <end position="109"/>
    </location>
</feature>
<evidence type="ECO:0000256" key="9">
    <source>
        <dbReference type="RuleBase" id="RU003640"/>
    </source>
</evidence>
<keyword evidence="9" id="KW-0830">Ubiquinone</keyword>
<keyword evidence="9" id="KW-0520">NAD</keyword>
<evidence type="ECO:0000256" key="2">
    <source>
        <dbReference type="ARBA" id="ARBA00008472"/>
    </source>
</evidence>
<evidence type="ECO:0000313" key="10">
    <source>
        <dbReference type="EMBL" id="ALJ93707.1"/>
    </source>
</evidence>
<geneLocation type="mitochondrion" evidence="10"/>
<accession>A0A342I4D2</accession>
<feature type="transmembrane region" description="Helical" evidence="9">
    <location>
        <begin position="6"/>
        <end position="25"/>
    </location>
</feature>
<comment type="catalytic activity">
    <reaction evidence="8 9">
        <text>a ubiquinone + NADH + 5 H(+)(in) = a ubiquinol + NAD(+) + 4 H(+)(out)</text>
        <dbReference type="Rhea" id="RHEA:29091"/>
        <dbReference type="Rhea" id="RHEA-COMP:9565"/>
        <dbReference type="Rhea" id="RHEA-COMP:9566"/>
        <dbReference type="ChEBI" id="CHEBI:15378"/>
        <dbReference type="ChEBI" id="CHEBI:16389"/>
        <dbReference type="ChEBI" id="CHEBI:17976"/>
        <dbReference type="ChEBI" id="CHEBI:57540"/>
        <dbReference type="ChEBI" id="CHEBI:57945"/>
        <dbReference type="EC" id="7.1.1.2"/>
    </reaction>
</comment>
<gene>
    <name evidence="10" type="primary">ND3</name>
</gene>
<keyword evidence="4 9" id="KW-0813">Transport</keyword>
<feature type="transmembrane region" description="Helical" evidence="9">
    <location>
        <begin position="57"/>
        <end position="78"/>
    </location>
</feature>
<name>A0A342I4D2_9HYME</name>
<reference evidence="10" key="1">
    <citation type="submission" date="2015-04" db="EMBL/GenBank/DDBJ databases">
        <title>The complete mitochondrial genome of Telenomus dignus.</title>
        <authorList>
            <person name="Wei S.J."/>
            <person name="Wu Q.L."/>
        </authorList>
    </citation>
    <scope>NUCLEOTIDE SEQUENCE</scope>
</reference>
<sequence>MMMLYMLMFTIFMIMILLFFINSILQKKLSNYREKMISLECGFNQMNKFHLPFSIQFYYISILFLIFDVEISLIIPMIQKMNFFIINKWMMTFSIIMIILMIGILIEWWNNLIKWQ</sequence>
<keyword evidence="9" id="KW-0679">Respiratory chain</keyword>
<evidence type="ECO:0000256" key="5">
    <source>
        <dbReference type="ARBA" id="ARBA00022692"/>
    </source>
</evidence>
<comment type="function">
    <text evidence="9">Core subunit of the mitochondrial membrane respiratory chain NADH dehydrogenase (Complex I) which catalyzes electron transfer from NADH through the respiratory chain, using ubiquinone as an electron acceptor. Essential for the catalytic activity of complex I.</text>
</comment>
<dbReference type="PANTHER" id="PTHR11058:SF9">
    <property type="entry name" value="NADH-UBIQUINONE OXIDOREDUCTASE CHAIN 3"/>
    <property type="match status" value="1"/>
</dbReference>
<evidence type="ECO:0000256" key="4">
    <source>
        <dbReference type="ARBA" id="ARBA00022448"/>
    </source>
</evidence>
<dbReference type="Gene3D" id="1.20.58.1610">
    <property type="entry name" value="NADH:ubiquinone/plastoquinone oxidoreductase, chain 3"/>
    <property type="match status" value="1"/>
</dbReference>
<dbReference type="AlphaFoldDB" id="A0A342I4D2"/>
<dbReference type="EC" id="7.1.1.2" evidence="9"/>
<keyword evidence="6 9" id="KW-1133">Transmembrane helix</keyword>
<dbReference type="InterPro" id="IPR038430">
    <property type="entry name" value="NDAH_ubi_oxred_su3_sf"/>
</dbReference>
<keyword evidence="9 10" id="KW-0496">Mitochondrion</keyword>
<dbReference type="Pfam" id="PF00507">
    <property type="entry name" value="Oxidored_q4"/>
    <property type="match status" value="1"/>
</dbReference>
<evidence type="ECO:0000256" key="1">
    <source>
        <dbReference type="ARBA" id="ARBA00004370"/>
    </source>
</evidence>
<evidence type="ECO:0000256" key="3">
    <source>
        <dbReference type="ARBA" id="ARBA00021007"/>
    </source>
</evidence>
<keyword evidence="7 9" id="KW-0472">Membrane</keyword>
<proteinExistence type="inferred from homology"/>
<dbReference type="PANTHER" id="PTHR11058">
    <property type="entry name" value="NADH-UBIQUINONE OXIDOREDUCTASE CHAIN 3"/>
    <property type="match status" value="1"/>
</dbReference>
<evidence type="ECO:0000256" key="8">
    <source>
        <dbReference type="ARBA" id="ARBA00049551"/>
    </source>
</evidence>
<dbReference type="InterPro" id="IPR000440">
    <property type="entry name" value="NADH_UbQ/plastoQ_OxRdtase_su3"/>
</dbReference>
<keyword evidence="9" id="KW-1278">Translocase</keyword>
<dbReference type="GO" id="GO:0030964">
    <property type="term" value="C:NADH dehydrogenase complex"/>
    <property type="evidence" value="ECO:0007669"/>
    <property type="project" value="TreeGrafter"/>
</dbReference>
<evidence type="ECO:0000256" key="7">
    <source>
        <dbReference type="ARBA" id="ARBA00023136"/>
    </source>
</evidence>